<name>A0A1I3VX05_9GAMM</name>
<protein>
    <submittedName>
        <fullName evidence="2">Uncharacterized protein</fullName>
    </submittedName>
</protein>
<dbReference type="Proteomes" id="UP000198919">
    <property type="component" value="Unassembled WGS sequence"/>
</dbReference>
<dbReference type="AlphaFoldDB" id="A0A1I3VX05"/>
<evidence type="ECO:0000313" key="1">
    <source>
        <dbReference type="EMBL" id="PHM36928.1"/>
    </source>
</evidence>
<reference evidence="3" key="1">
    <citation type="submission" date="2016-10" db="EMBL/GenBank/DDBJ databases">
        <authorList>
            <person name="Varghese N."/>
            <person name="Submissions S."/>
        </authorList>
    </citation>
    <scope>NUCLEOTIDE SEQUENCE [LARGE SCALE GENOMIC DNA]</scope>
    <source>
        <strain evidence="3">DSM 17908</strain>
    </source>
</reference>
<dbReference type="Proteomes" id="UP000224607">
    <property type="component" value="Unassembled WGS sequence"/>
</dbReference>
<dbReference type="EMBL" id="FORG01000023">
    <property type="protein sequence ID" value="SFJ99669.1"/>
    <property type="molecule type" value="Genomic_DNA"/>
</dbReference>
<reference evidence="2" key="2">
    <citation type="submission" date="2016-10" db="EMBL/GenBank/DDBJ databases">
        <authorList>
            <person name="de Groot N.N."/>
        </authorList>
    </citation>
    <scope>NUCLEOTIDE SEQUENCE [LARGE SCALE GENOMIC DNA]</scope>
    <source>
        <strain evidence="2">DSM 17908</strain>
    </source>
</reference>
<keyword evidence="4" id="KW-1185">Reference proteome</keyword>
<proteinExistence type="predicted"/>
<evidence type="ECO:0000313" key="4">
    <source>
        <dbReference type="Proteomes" id="UP000224607"/>
    </source>
</evidence>
<evidence type="ECO:0000313" key="2">
    <source>
        <dbReference type="EMBL" id="SFJ99669.1"/>
    </source>
</evidence>
<reference evidence="1 4" key="3">
    <citation type="journal article" date="2017" name="Nat. Microbiol.">
        <title>Natural product diversity associated with the nematode symbionts Photorhabdus and Xenorhabdus.</title>
        <authorList>
            <person name="Tobias N.J."/>
            <person name="Wolff H."/>
            <person name="Djahanschiri B."/>
            <person name="Grundmann F."/>
            <person name="Kronenwerth M."/>
            <person name="Shi Y.M."/>
            <person name="Simonyi S."/>
            <person name="Grun P."/>
            <person name="Shapiro-Ilan D."/>
            <person name="Pidot S.J."/>
            <person name="Stinear T.P."/>
            <person name="Ebersberger I."/>
            <person name="Bode H.B."/>
        </authorList>
    </citation>
    <scope>NUCLEOTIDE SEQUENCE [LARGE SCALE GENOMIC DNA]</scope>
    <source>
        <strain evidence="1 4">DSM 17908</strain>
    </source>
</reference>
<organism evidence="2 3">
    <name type="scientific">Xenorhabdus mauleonii</name>
    <dbReference type="NCBI Taxonomy" id="351675"/>
    <lineage>
        <taxon>Bacteria</taxon>
        <taxon>Pseudomonadati</taxon>
        <taxon>Pseudomonadota</taxon>
        <taxon>Gammaproteobacteria</taxon>
        <taxon>Enterobacterales</taxon>
        <taxon>Morganellaceae</taxon>
        <taxon>Xenorhabdus</taxon>
    </lineage>
</organism>
<sequence>MLLKYDEYIPTRLTVLIHLGHRFYKIRLSMLPEITEKRLLLTEGQLLAG</sequence>
<evidence type="ECO:0000313" key="3">
    <source>
        <dbReference type="Proteomes" id="UP000198919"/>
    </source>
</evidence>
<gene>
    <name evidence="2" type="ORF">SAMN05421680_12317</name>
    <name evidence="1" type="ORF">Xmau_04077</name>
</gene>
<dbReference type="EMBL" id="NITY01000024">
    <property type="protein sequence ID" value="PHM36928.1"/>
    <property type="molecule type" value="Genomic_DNA"/>
</dbReference>
<accession>A0A1I3VX05</accession>